<evidence type="ECO:0000259" key="10">
    <source>
        <dbReference type="PROSITE" id="PS50112"/>
    </source>
</evidence>
<dbReference type="Proteomes" id="UP000609323">
    <property type="component" value="Unassembled WGS sequence"/>
</dbReference>
<evidence type="ECO:0000313" key="12">
    <source>
        <dbReference type="EMBL" id="GGA42206.1"/>
    </source>
</evidence>
<keyword evidence="8" id="KW-0902">Two-component regulatory system</keyword>
<dbReference type="CDD" id="cd00075">
    <property type="entry name" value="HATPase"/>
    <property type="match status" value="1"/>
</dbReference>
<dbReference type="PROSITE" id="PS50113">
    <property type="entry name" value="PAC"/>
    <property type="match status" value="1"/>
</dbReference>
<evidence type="ECO:0000256" key="2">
    <source>
        <dbReference type="ARBA" id="ARBA00012438"/>
    </source>
</evidence>
<evidence type="ECO:0000256" key="7">
    <source>
        <dbReference type="ARBA" id="ARBA00022840"/>
    </source>
</evidence>
<evidence type="ECO:0000256" key="8">
    <source>
        <dbReference type="ARBA" id="ARBA00023012"/>
    </source>
</evidence>
<dbReference type="Pfam" id="PF00512">
    <property type="entry name" value="HisKA"/>
    <property type="match status" value="1"/>
</dbReference>
<dbReference type="SMART" id="SM00387">
    <property type="entry name" value="HATPase_c"/>
    <property type="match status" value="1"/>
</dbReference>
<dbReference type="PANTHER" id="PTHR43065:SF34">
    <property type="entry name" value="SPORULATION KINASE A"/>
    <property type="match status" value="1"/>
</dbReference>
<keyword evidence="5" id="KW-0547">Nucleotide-binding</keyword>
<dbReference type="InterPro" id="IPR035965">
    <property type="entry name" value="PAS-like_dom_sf"/>
</dbReference>
<dbReference type="Pfam" id="PF13426">
    <property type="entry name" value="PAS_9"/>
    <property type="match status" value="1"/>
</dbReference>
<dbReference type="Pfam" id="PF14417">
    <property type="entry name" value="MEDS"/>
    <property type="match status" value="1"/>
</dbReference>
<gene>
    <name evidence="12" type="ORF">GCM10010917_29320</name>
</gene>
<evidence type="ECO:0000259" key="9">
    <source>
        <dbReference type="PROSITE" id="PS50109"/>
    </source>
</evidence>
<keyword evidence="3" id="KW-0597">Phosphoprotein</keyword>
<dbReference type="NCBIfam" id="TIGR00229">
    <property type="entry name" value="sensory_box"/>
    <property type="match status" value="1"/>
</dbReference>
<keyword evidence="13" id="KW-1185">Reference proteome</keyword>
<sequence>MKEKMVQLTRMTQISHRGHVLYIYDEVDHYVDNAVYFVLAGVEHGHHLLIVENKERYKSIQQKLQERLTSKQLERVYHFDYDQFYRVCEDSKEETSIHNFGKEGPPFFDVQTPIRIWTHVECSWNDPDIILKLQNFEKRVDWAINSPQIISVYAYDGNLISASLQNTLLTQHEYLMTDQELLKSALYKKGEVVLPLRSAKQKNNSVERKLRATEHQLDSFIMRNLDAIMILDNDNKVLKVNEAFEKKFGWCASDILGMDTNQLMFVPEDRKFEVARNRSFALLGDSIEGYETVRKTKQGQETDVMLSCFSLRDENDKVNGRAEILRDMTESKQAQQLMIRSEKLSVAGELAAGIAHEIRNPVTTIKGFLQLIKSGSTEKKMYYEIMSAEIGRIELILSELLVLAKPQATHFERKKIKSIIKDVVTLLSAQANMYNVVMETELMQKEIWIECEENHIKQVFINILKNAFEAMPHGGKVLIQSRIARNHIIIRFIDQGSGIPKHILANLGQPFYTTKEKGTGLGFMISKKLIENHGGCISLFSEEKKGTTVEISLPLMKTFT</sequence>
<dbReference type="SUPFAM" id="SSF47384">
    <property type="entry name" value="Homodimeric domain of signal transducing histidine kinase"/>
    <property type="match status" value="1"/>
</dbReference>
<keyword evidence="6" id="KW-0418">Kinase</keyword>
<dbReference type="SMART" id="SM00388">
    <property type="entry name" value="HisKA"/>
    <property type="match status" value="1"/>
</dbReference>
<dbReference type="Pfam" id="PF02518">
    <property type="entry name" value="HATPase_c"/>
    <property type="match status" value="1"/>
</dbReference>
<dbReference type="EMBL" id="BMHF01000010">
    <property type="protein sequence ID" value="GGA42206.1"/>
    <property type="molecule type" value="Genomic_DNA"/>
</dbReference>
<dbReference type="SUPFAM" id="SSF55785">
    <property type="entry name" value="PYP-like sensor domain (PAS domain)"/>
    <property type="match status" value="1"/>
</dbReference>
<dbReference type="InterPro" id="IPR000700">
    <property type="entry name" value="PAS-assoc_C"/>
</dbReference>
<dbReference type="Gene3D" id="3.30.565.10">
    <property type="entry name" value="Histidine kinase-like ATPase, C-terminal domain"/>
    <property type="match status" value="1"/>
</dbReference>
<proteinExistence type="predicted"/>
<feature type="domain" description="PAS" evidence="10">
    <location>
        <begin position="213"/>
        <end position="270"/>
    </location>
</feature>
<dbReference type="InterPro" id="IPR005467">
    <property type="entry name" value="His_kinase_dom"/>
</dbReference>
<dbReference type="InterPro" id="IPR036097">
    <property type="entry name" value="HisK_dim/P_sf"/>
</dbReference>
<dbReference type="CDD" id="cd00130">
    <property type="entry name" value="PAS"/>
    <property type="match status" value="1"/>
</dbReference>
<dbReference type="Gene3D" id="3.30.450.20">
    <property type="entry name" value="PAS domain"/>
    <property type="match status" value="1"/>
</dbReference>
<accession>A0ABQ1GER2</accession>
<dbReference type="InterPro" id="IPR003661">
    <property type="entry name" value="HisK_dim/P_dom"/>
</dbReference>
<dbReference type="InterPro" id="IPR004358">
    <property type="entry name" value="Sig_transdc_His_kin-like_C"/>
</dbReference>
<evidence type="ECO:0000256" key="4">
    <source>
        <dbReference type="ARBA" id="ARBA00022679"/>
    </source>
</evidence>
<comment type="catalytic activity">
    <reaction evidence="1">
        <text>ATP + protein L-histidine = ADP + protein N-phospho-L-histidine.</text>
        <dbReference type="EC" id="2.7.13.3"/>
    </reaction>
</comment>
<evidence type="ECO:0000256" key="3">
    <source>
        <dbReference type="ARBA" id="ARBA00022553"/>
    </source>
</evidence>
<comment type="caution">
    <text evidence="12">The sequence shown here is derived from an EMBL/GenBank/DDBJ whole genome shotgun (WGS) entry which is preliminary data.</text>
</comment>
<dbReference type="PRINTS" id="PR00344">
    <property type="entry name" value="BCTRLSENSOR"/>
</dbReference>
<dbReference type="EC" id="2.7.13.3" evidence="2"/>
<dbReference type="CDD" id="cd00082">
    <property type="entry name" value="HisKA"/>
    <property type="match status" value="1"/>
</dbReference>
<dbReference type="InterPro" id="IPR036890">
    <property type="entry name" value="HATPase_C_sf"/>
</dbReference>
<evidence type="ECO:0000256" key="6">
    <source>
        <dbReference type="ARBA" id="ARBA00022777"/>
    </source>
</evidence>
<dbReference type="SUPFAM" id="SSF55874">
    <property type="entry name" value="ATPase domain of HSP90 chaperone/DNA topoisomerase II/histidine kinase"/>
    <property type="match status" value="1"/>
</dbReference>
<dbReference type="InterPro" id="IPR025847">
    <property type="entry name" value="MEDS_domain"/>
</dbReference>
<dbReference type="Gene3D" id="1.10.287.130">
    <property type="match status" value="1"/>
</dbReference>
<evidence type="ECO:0000256" key="5">
    <source>
        <dbReference type="ARBA" id="ARBA00022741"/>
    </source>
</evidence>
<evidence type="ECO:0000256" key="1">
    <source>
        <dbReference type="ARBA" id="ARBA00000085"/>
    </source>
</evidence>
<protein>
    <recommendedName>
        <fullName evidence="2">histidine kinase</fullName>
        <ecNumber evidence="2">2.7.13.3</ecNumber>
    </recommendedName>
</protein>
<feature type="domain" description="PAC" evidence="11">
    <location>
        <begin position="288"/>
        <end position="340"/>
    </location>
</feature>
<dbReference type="InterPro" id="IPR003594">
    <property type="entry name" value="HATPase_dom"/>
</dbReference>
<name>A0ABQ1GER2_9BACL</name>
<keyword evidence="7" id="KW-0067">ATP-binding</keyword>
<dbReference type="PROSITE" id="PS50112">
    <property type="entry name" value="PAS"/>
    <property type="match status" value="1"/>
</dbReference>
<organism evidence="12 13">
    <name type="scientific">Paenibacillus physcomitrellae</name>
    <dbReference type="NCBI Taxonomy" id="1619311"/>
    <lineage>
        <taxon>Bacteria</taxon>
        <taxon>Bacillati</taxon>
        <taxon>Bacillota</taxon>
        <taxon>Bacilli</taxon>
        <taxon>Bacillales</taxon>
        <taxon>Paenibacillaceae</taxon>
        <taxon>Paenibacillus</taxon>
    </lineage>
</organism>
<dbReference type="RefSeq" id="WP_094094566.1">
    <property type="nucleotide sequence ID" value="NZ_BMHF01000010.1"/>
</dbReference>
<keyword evidence="4" id="KW-0808">Transferase</keyword>
<feature type="domain" description="Histidine kinase" evidence="9">
    <location>
        <begin position="353"/>
        <end position="557"/>
    </location>
</feature>
<dbReference type="PROSITE" id="PS50109">
    <property type="entry name" value="HIS_KIN"/>
    <property type="match status" value="1"/>
</dbReference>
<dbReference type="InterPro" id="IPR000014">
    <property type="entry name" value="PAS"/>
</dbReference>
<evidence type="ECO:0000259" key="11">
    <source>
        <dbReference type="PROSITE" id="PS50113"/>
    </source>
</evidence>
<evidence type="ECO:0000313" key="13">
    <source>
        <dbReference type="Proteomes" id="UP000609323"/>
    </source>
</evidence>
<reference evidence="13" key="1">
    <citation type="journal article" date="2019" name="Int. J. Syst. Evol. Microbiol.">
        <title>The Global Catalogue of Microorganisms (GCM) 10K type strain sequencing project: providing services to taxonomists for standard genome sequencing and annotation.</title>
        <authorList>
            <consortium name="The Broad Institute Genomics Platform"/>
            <consortium name="The Broad Institute Genome Sequencing Center for Infectious Disease"/>
            <person name="Wu L."/>
            <person name="Ma J."/>
        </authorList>
    </citation>
    <scope>NUCLEOTIDE SEQUENCE [LARGE SCALE GENOMIC DNA]</scope>
    <source>
        <strain evidence="13">CGMCC 1.15044</strain>
    </source>
</reference>
<dbReference type="PANTHER" id="PTHR43065">
    <property type="entry name" value="SENSOR HISTIDINE KINASE"/>
    <property type="match status" value="1"/>
</dbReference>